<name>A0A8C9NLN2_SERCA</name>
<reference evidence="6" key="2">
    <citation type="submission" date="2025-09" db="UniProtKB">
        <authorList>
            <consortium name="Ensembl"/>
        </authorList>
    </citation>
    <scope>IDENTIFICATION</scope>
</reference>
<keyword evidence="4" id="KW-1133">Transmembrane helix</keyword>
<evidence type="ECO:0000256" key="2">
    <source>
        <dbReference type="ARBA" id="ARBA00007018"/>
    </source>
</evidence>
<dbReference type="PANTHER" id="PTHR20855">
    <property type="entry name" value="ADIPOR/PROGESTIN RECEPTOR-RELATED"/>
    <property type="match status" value="1"/>
</dbReference>
<dbReference type="GO" id="GO:0033211">
    <property type="term" value="P:adiponectin-activated signaling pathway"/>
    <property type="evidence" value="ECO:0007669"/>
    <property type="project" value="TreeGrafter"/>
</dbReference>
<dbReference type="Proteomes" id="UP000694409">
    <property type="component" value="Unassembled WGS sequence"/>
</dbReference>
<organism evidence="6 7">
    <name type="scientific">Serinus canaria</name>
    <name type="common">Island canary</name>
    <name type="synonym">Fringilla canaria</name>
    <dbReference type="NCBI Taxonomy" id="9135"/>
    <lineage>
        <taxon>Eukaryota</taxon>
        <taxon>Metazoa</taxon>
        <taxon>Chordata</taxon>
        <taxon>Craniata</taxon>
        <taxon>Vertebrata</taxon>
        <taxon>Euteleostomi</taxon>
        <taxon>Archelosauria</taxon>
        <taxon>Archosauria</taxon>
        <taxon>Dinosauria</taxon>
        <taxon>Saurischia</taxon>
        <taxon>Theropoda</taxon>
        <taxon>Coelurosauria</taxon>
        <taxon>Aves</taxon>
        <taxon>Neognathae</taxon>
        <taxon>Neoaves</taxon>
        <taxon>Telluraves</taxon>
        <taxon>Australaves</taxon>
        <taxon>Passeriformes</taxon>
        <taxon>Passeroidea</taxon>
        <taxon>Fringillidae</taxon>
        <taxon>Carduelinae</taxon>
        <taxon>Serinus</taxon>
    </lineage>
</organism>
<evidence type="ECO:0000313" key="7">
    <source>
        <dbReference type="Proteomes" id="UP000694409"/>
    </source>
</evidence>
<comment type="similarity">
    <text evidence="2">Belongs to the ADIPOR family.</text>
</comment>
<keyword evidence="3" id="KW-0812">Transmembrane</keyword>
<dbReference type="AlphaFoldDB" id="A0A8C9NLN2"/>
<dbReference type="GeneTree" id="ENSGT00940000154563"/>
<keyword evidence="7" id="KW-1185">Reference proteome</keyword>
<accession>A0A8C9NLN2</accession>
<proteinExistence type="inferred from homology"/>
<dbReference type="GO" id="GO:0005886">
    <property type="term" value="C:plasma membrane"/>
    <property type="evidence" value="ECO:0007669"/>
    <property type="project" value="TreeGrafter"/>
</dbReference>
<keyword evidence="5" id="KW-0472">Membrane</keyword>
<dbReference type="Ensembl" id="ENSSCAT00000022802.1">
    <property type="protein sequence ID" value="ENSSCAP00000020428.1"/>
    <property type="gene ID" value="ENSSCAG00000014717.1"/>
</dbReference>
<dbReference type="Pfam" id="PF03006">
    <property type="entry name" value="HlyIII"/>
    <property type="match status" value="1"/>
</dbReference>
<evidence type="ECO:0000256" key="1">
    <source>
        <dbReference type="ARBA" id="ARBA00004141"/>
    </source>
</evidence>
<dbReference type="GO" id="GO:0038023">
    <property type="term" value="F:signaling receptor activity"/>
    <property type="evidence" value="ECO:0007669"/>
    <property type="project" value="TreeGrafter"/>
</dbReference>
<evidence type="ECO:0000256" key="3">
    <source>
        <dbReference type="ARBA" id="ARBA00022692"/>
    </source>
</evidence>
<sequence>LKQKLLLQYHMLGQVGFNPTSSLLASQDETELPKGDYRSSMPSFCACFKSIFQVHTETGNIWTHLLGFVLSLCLGTLTLLPSESSMASLQEKVVFGMLFWEQCCASASPAYSVFSATRSTAPHSQGSSTSASPVSPAYLSPSGIVFAQGPACTWWVIRWTGKQDVCLKGI</sequence>
<evidence type="ECO:0000256" key="5">
    <source>
        <dbReference type="ARBA" id="ARBA00023136"/>
    </source>
</evidence>
<protein>
    <submittedName>
        <fullName evidence="6">Uncharacterized protein</fullName>
    </submittedName>
</protein>
<dbReference type="PANTHER" id="PTHR20855:SF40">
    <property type="entry name" value="ADIPONECTIN RECEPTOR PROTEIN 1"/>
    <property type="match status" value="1"/>
</dbReference>
<comment type="subcellular location">
    <subcellularLocation>
        <location evidence="1">Membrane</location>
        <topology evidence="1">Multi-pass membrane protein</topology>
    </subcellularLocation>
</comment>
<evidence type="ECO:0000256" key="4">
    <source>
        <dbReference type="ARBA" id="ARBA00022989"/>
    </source>
</evidence>
<dbReference type="InterPro" id="IPR004254">
    <property type="entry name" value="AdipoR/HlyIII-related"/>
</dbReference>
<evidence type="ECO:0000313" key="6">
    <source>
        <dbReference type="Ensembl" id="ENSSCAP00000020428.1"/>
    </source>
</evidence>
<reference evidence="6" key="1">
    <citation type="submission" date="2025-08" db="UniProtKB">
        <authorList>
            <consortium name="Ensembl"/>
        </authorList>
    </citation>
    <scope>IDENTIFICATION</scope>
</reference>